<reference evidence="12" key="1">
    <citation type="journal article" date="2017" name="J. Antimicrob. Chemother.">
        <title>Emergence and genomic analysis of MDR Laribacter hongkongensis strain HLGZ1 from Guangzhou, China.</title>
        <authorList>
            <person name="Wu H.K."/>
            <person name="Chen J.H."/>
            <person name="Yang L."/>
            <person name="Li A.R."/>
            <person name="Su D.H."/>
            <person name="Lin Y.P."/>
            <person name="Chen D.Q."/>
        </authorList>
    </citation>
    <scope>NUCLEOTIDE SEQUENCE</scope>
    <source>
        <strain evidence="12">HLGZ1</strain>
    </source>
</reference>
<evidence type="ECO:0000256" key="6">
    <source>
        <dbReference type="ARBA" id="ARBA00022556"/>
    </source>
</evidence>
<evidence type="ECO:0000256" key="4">
    <source>
        <dbReference type="ARBA" id="ARBA00020902"/>
    </source>
</evidence>
<organism evidence="12 14">
    <name type="scientific">Laribacter hongkongensis</name>
    <dbReference type="NCBI Taxonomy" id="168471"/>
    <lineage>
        <taxon>Bacteria</taxon>
        <taxon>Pseudomonadati</taxon>
        <taxon>Pseudomonadota</taxon>
        <taxon>Betaproteobacteria</taxon>
        <taxon>Neisseriales</taxon>
        <taxon>Aquaspirillaceae</taxon>
        <taxon>Laribacter</taxon>
    </lineage>
</organism>
<keyword evidence="9 11" id="KW-0443">Lipid metabolism</keyword>
<evidence type="ECO:0000256" key="7">
    <source>
        <dbReference type="ARBA" id="ARBA00022676"/>
    </source>
</evidence>
<keyword evidence="5 11" id="KW-0444">Lipid biosynthesis</keyword>
<evidence type="ECO:0000256" key="1">
    <source>
        <dbReference type="ARBA" id="ARBA00002056"/>
    </source>
</evidence>
<gene>
    <name evidence="11 13" type="primary">lpxB</name>
    <name evidence="13" type="ORF">LH440_02640</name>
    <name evidence="12" type="ORF">LHGZ1_2349</name>
</gene>
<dbReference type="EMBL" id="CP022115">
    <property type="protein sequence ID" value="ASJ25180.1"/>
    <property type="molecule type" value="Genomic_DNA"/>
</dbReference>
<dbReference type="RefSeq" id="WP_012697748.1">
    <property type="nucleotide sequence ID" value="NZ_CP022115.1"/>
</dbReference>
<keyword evidence="6 11" id="KW-0441">Lipid A biosynthesis</keyword>
<evidence type="ECO:0000313" key="12">
    <source>
        <dbReference type="EMBL" id="ASJ25180.1"/>
    </source>
</evidence>
<dbReference type="GO" id="GO:0016020">
    <property type="term" value="C:membrane"/>
    <property type="evidence" value="ECO:0007669"/>
    <property type="project" value="GOC"/>
</dbReference>
<dbReference type="PANTHER" id="PTHR30372:SF4">
    <property type="entry name" value="LIPID-A-DISACCHARIDE SYNTHASE, MITOCHONDRIAL-RELATED"/>
    <property type="match status" value="1"/>
</dbReference>
<dbReference type="AlphaFoldDB" id="A0A248LK80"/>
<evidence type="ECO:0000256" key="8">
    <source>
        <dbReference type="ARBA" id="ARBA00022679"/>
    </source>
</evidence>
<comment type="pathway">
    <text evidence="11">Bacterial outer membrane biogenesis; LPS lipid A biosynthesis.</text>
</comment>
<proteinExistence type="inferred from homology"/>
<dbReference type="InterPro" id="IPR003835">
    <property type="entry name" value="Glyco_trans_19"/>
</dbReference>
<keyword evidence="7 11" id="KW-0328">Glycosyltransferase</keyword>
<dbReference type="HAMAP" id="MF_00392">
    <property type="entry name" value="LpxB"/>
    <property type="match status" value="1"/>
</dbReference>
<dbReference type="GO" id="GO:0005543">
    <property type="term" value="F:phospholipid binding"/>
    <property type="evidence" value="ECO:0007669"/>
    <property type="project" value="TreeGrafter"/>
</dbReference>
<dbReference type="PANTHER" id="PTHR30372">
    <property type="entry name" value="LIPID-A-DISACCHARIDE SYNTHASE"/>
    <property type="match status" value="1"/>
</dbReference>
<dbReference type="GO" id="GO:0009245">
    <property type="term" value="P:lipid A biosynthetic process"/>
    <property type="evidence" value="ECO:0007669"/>
    <property type="project" value="UniProtKB-UniRule"/>
</dbReference>
<reference evidence="13 15" key="4">
    <citation type="submission" date="2021-10" db="EMBL/GenBank/DDBJ databases">
        <title>Whole-genome sequencing analysis of Laribacter hongkongensis: virulence gene profiles, carbohydrate-active enzyme prediction, and antimicrobial resistance characterization.</title>
        <authorList>
            <person name="Yuan P."/>
            <person name="Zhan Y."/>
            <person name="Chen D."/>
        </authorList>
    </citation>
    <scope>NUCLEOTIDE SEQUENCE [LARGE SCALE GENOMIC DNA]</scope>
    <source>
        <strain evidence="13 15">W67</strain>
    </source>
</reference>
<accession>A0A248LK80</accession>
<comment type="function">
    <text evidence="1 11">Condensation of UDP-2,3-diacylglucosamine and 2,3-diacylglucosamine-1-phosphate to form lipid A disaccharide, a precursor of lipid A, a phosphorylated glycolipid that anchors the lipopolysaccharide to the outer membrane of the cell.</text>
</comment>
<dbReference type="OMA" id="YVILPFE"/>
<dbReference type="GO" id="GO:0008915">
    <property type="term" value="F:lipid-A-disaccharide synthase activity"/>
    <property type="evidence" value="ECO:0007669"/>
    <property type="project" value="UniProtKB-UniRule"/>
</dbReference>
<evidence type="ECO:0000313" key="14">
    <source>
        <dbReference type="Proteomes" id="UP000197424"/>
    </source>
</evidence>
<dbReference type="Pfam" id="PF02684">
    <property type="entry name" value="LpxB"/>
    <property type="match status" value="1"/>
</dbReference>
<dbReference type="Proteomes" id="UP000197424">
    <property type="component" value="Chromosome"/>
</dbReference>
<dbReference type="OrthoDB" id="9801642at2"/>
<keyword evidence="8 11" id="KW-0808">Transferase</keyword>
<evidence type="ECO:0000256" key="10">
    <source>
        <dbReference type="ARBA" id="ARBA00048975"/>
    </source>
</evidence>
<name>A0A248LK80_9NEIS</name>
<dbReference type="NCBIfam" id="TIGR00215">
    <property type="entry name" value="lpxB"/>
    <property type="match status" value="1"/>
</dbReference>
<comment type="catalytic activity">
    <reaction evidence="10 11">
        <text>a lipid X + a UDP-2-N,3-O-bis[(3R)-3-hydroxyacyl]-alpha-D-glucosamine = a lipid A disaccharide + UDP + H(+)</text>
        <dbReference type="Rhea" id="RHEA:67828"/>
        <dbReference type="ChEBI" id="CHEBI:15378"/>
        <dbReference type="ChEBI" id="CHEBI:58223"/>
        <dbReference type="ChEBI" id="CHEBI:137748"/>
        <dbReference type="ChEBI" id="CHEBI:176338"/>
        <dbReference type="ChEBI" id="CHEBI:176343"/>
        <dbReference type="EC" id="2.4.1.182"/>
    </reaction>
</comment>
<evidence type="ECO:0000256" key="2">
    <source>
        <dbReference type="ARBA" id="ARBA00007868"/>
    </source>
</evidence>
<evidence type="ECO:0000256" key="9">
    <source>
        <dbReference type="ARBA" id="ARBA00023098"/>
    </source>
</evidence>
<evidence type="ECO:0000256" key="11">
    <source>
        <dbReference type="HAMAP-Rule" id="MF_00392"/>
    </source>
</evidence>
<reference evidence="14" key="2">
    <citation type="submission" date="2017-06" db="EMBL/GenBank/DDBJ databases">
        <title>Whole genome sequence of Laribacter hongkongensis LHGZ1.</title>
        <authorList>
            <person name="Chen D."/>
            <person name="Wu H."/>
            <person name="Chen J."/>
        </authorList>
    </citation>
    <scope>NUCLEOTIDE SEQUENCE [LARGE SCALE GENOMIC DNA]</scope>
    <source>
        <strain evidence="14">LHGZ1</strain>
    </source>
</reference>
<dbReference type="EC" id="2.4.1.182" evidence="3 11"/>
<evidence type="ECO:0000313" key="13">
    <source>
        <dbReference type="EMBL" id="MCG9024819.1"/>
    </source>
</evidence>
<dbReference type="SUPFAM" id="SSF53756">
    <property type="entry name" value="UDP-Glycosyltransferase/glycogen phosphorylase"/>
    <property type="match status" value="1"/>
</dbReference>
<dbReference type="UniPathway" id="UPA00973"/>
<comment type="similarity">
    <text evidence="2 11">Belongs to the LpxB family.</text>
</comment>
<evidence type="ECO:0000313" key="15">
    <source>
        <dbReference type="Proteomes" id="UP001200247"/>
    </source>
</evidence>
<dbReference type="EMBL" id="JAJAXM010000003">
    <property type="protein sequence ID" value="MCG9024819.1"/>
    <property type="molecule type" value="Genomic_DNA"/>
</dbReference>
<evidence type="ECO:0000256" key="3">
    <source>
        <dbReference type="ARBA" id="ARBA00012687"/>
    </source>
</evidence>
<reference evidence="12" key="3">
    <citation type="submission" date="2017-06" db="EMBL/GenBank/DDBJ databases">
        <authorList>
            <person name="Kim H.J."/>
            <person name="Triplett B.A."/>
        </authorList>
    </citation>
    <scope>NUCLEOTIDE SEQUENCE</scope>
    <source>
        <strain evidence="12">HLGZ1</strain>
    </source>
</reference>
<evidence type="ECO:0000256" key="5">
    <source>
        <dbReference type="ARBA" id="ARBA00022516"/>
    </source>
</evidence>
<protein>
    <recommendedName>
        <fullName evidence="4 11">Lipid-A-disaccharide synthase</fullName>
        <ecNumber evidence="3 11">2.4.1.182</ecNumber>
    </recommendedName>
</protein>
<sequence>MTLFHRPGTFRVALVAGEASGDGLGAALMAALKQQRPHIEFVGIGGPKMQGEGLVSLYPQEALAVRGYAEVIRSLPRLLKIRSGLIDALLADRPHVFIGIDAPDFNLGLEARLKRRGVRTVHYVSPSIWAWRGERIHKIRQSVDHMLALFPMEPAIYRDAGVPVTYVGHPFADGFALDPDQPAARALLKLGEGPVFAVLPGSRVSEVDYMTPLFLETIRRLLAALPDAQFVVPMATRPTMDRFRQLIRIHGAEELPIRVLYGHAREAMVASDLVLAASGTATLEVALAKRPMVISYRISSTTYRIVKKKLRLPYVGLPNILAGRFVVPELLQHEATAANLAQAALNALADRPYQAWLAGVFRKLHLELKRNGAEVAARAVIDVATR</sequence>
<dbReference type="Proteomes" id="UP001200247">
    <property type="component" value="Unassembled WGS sequence"/>
</dbReference>